<dbReference type="Proteomes" id="UP000286848">
    <property type="component" value="Unassembled WGS sequence"/>
</dbReference>
<evidence type="ECO:0008006" key="3">
    <source>
        <dbReference type="Google" id="ProtNLM"/>
    </source>
</evidence>
<evidence type="ECO:0000313" key="2">
    <source>
        <dbReference type="Proteomes" id="UP000286848"/>
    </source>
</evidence>
<reference evidence="2" key="1">
    <citation type="journal article" date="2019" name="Int. J. Syst. Evol. Microbiol.">
        <title>Lactobacillus salitolerans sp. nov., a novel lactic acid bacterium isolated from spent mushroom substrates.</title>
        <authorList>
            <person name="Tohno M."/>
            <person name="Tanizawa Y."/>
            <person name="Kojima Y."/>
            <person name="Sakamoto M."/>
            <person name="Nakamura Y."/>
            <person name="Ohkuma M."/>
            <person name="Kobayashi H."/>
        </authorList>
    </citation>
    <scope>NUCLEOTIDE SEQUENCE [LARGE SCALE GENOMIC DNA]</scope>
    <source>
        <strain evidence="2">YK43</strain>
    </source>
</reference>
<protein>
    <recommendedName>
        <fullName evidence="3">Antitoxin</fullName>
    </recommendedName>
</protein>
<gene>
    <name evidence="1" type="ORF">LFYK43_23210</name>
</gene>
<dbReference type="Gene3D" id="3.40.1620.10">
    <property type="entry name" value="YefM-like domain"/>
    <property type="match status" value="1"/>
</dbReference>
<accession>A0A401IWG7</accession>
<proteinExistence type="predicted"/>
<sequence length="66" mass="7621">MENCTPTKARQNFYQILKDINQQKKPVTVTPANGDEDQAAIIIKKRLGFNSGNIIFRKYWNFSQST</sequence>
<dbReference type="EMBL" id="BFFP01000065">
    <property type="protein sequence ID" value="GBG95862.1"/>
    <property type="molecule type" value="Genomic_DNA"/>
</dbReference>
<name>A0A401IWG7_9LACO</name>
<organism evidence="1 2">
    <name type="scientific">Ligilactobacillus salitolerans</name>
    <dbReference type="NCBI Taxonomy" id="1808352"/>
    <lineage>
        <taxon>Bacteria</taxon>
        <taxon>Bacillati</taxon>
        <taxon>Bacillota</taxon>
        <taxon>Bacilli</taxon>
        <taxon>Lactobacillales</taxon>
        <taxon>Lactobacillaceae</taxon>
        <taxon>Ligilactobacillus</taxon>
    </lineage>
</organism>
<keyword evidence="2" id="KW-1185">Reference proteome</keyword>
<dbReference type="AlphaFoldDB" id="A0A401IWG7"/>
<evidence type="ECO:0000313" key="1">
    <source>
        <dbReference type="EMBL" id="GBG95862.1"/>
    </source>
</evidence>
<comment type="caution">
    <text evidence="1">The sequence shown here is derived from an EMBL/GenBank/DDBJ whole genome shotgun (WGS) entry which is preliminary data.</text>
</comment>